<comment type="cofactor">
    <cofactor evidence="3 21">
        <name>FAD</name>
        <dbReference type="ChEBI" id="CHEBI:57692"/>
    </cofactor>
</comment>
<keyword evidence="16" id="KW-0408">Iron</keyword>
<dbReference type="InterPro" id="IPR045854">
    <property type="entry name" value="NO2/SO3_Rdtase_4Fe4S_sf"/>
</dbReference>
<dbReference type="EC" id="1.8.7.1" evidence="7"/>
<evidence type="ECO:0000256" key="15">
    <source>
        <dbReference type="ARBA" id="ARBA00023002"/>
    </source>
</evidence>
<evidence type="ECO:0000313" key="29">
    <source>
        <dbReference type="Proteomes" id="UP001596004"/>
    </source>
</evidence>
<keyword evidence="12" id="KW-0479">Metal-binding</keyword>
<evidence type="ECO:0000256" key="7">
    <source>
        <dbReference type="ARBA" id="ARBA00012353"/>
    </source>
</evidence>
<evidence type="ECO:0000256" key="22">
    <source>
        <dbReference type="SAM" id="MobiDB-lite"/>
    </source>
</evidence>
<keyword evidence="8" id="KW-0004">4Fe-4S</keyword>
<sequence>MKRRLVVVGNGMAGARTVEEILARGGGDRFVITVFGDEPYGNYNRIMLSNVLAGVEDESGIFLNDMAWYADNGIILHSGRRVTRVDRYARRVYADDGTSTPYDKLIIATGSSAYIPPIPGIRRPGRGFHQGVFAFRTLDDTRAMMRYTREHERAVVIGGGLLGLEAARGLQNHIGHVTLVHAAGHLMNAQLDPQAGAILRRSVERLGIEVVTGARTTEILGKHAVTGIKLDDRRQIPCDVVVIAAGIRANAEVAEVSGLVVERGVVVDDQMRCLDEPDIYAVGECVQHRGQTYGLVAPLWDQARVLADHITGKDPHAAYHGSRVATKLKVAGVDVAAMGVKEPEREDDETLVFSERKKGVYKSIIVRDGRLVGATLLGDVRKVAFLMQAFDRGLPLPEERMELLFDLGAPSAEVSAAELADDAQVCNCNGVTKGMITACVGDGCKTVTGVMDKTRAGRGCGTCKGLVAQIVEWAAGGAVEEDPAASWYVPGVPMPKPELMRAIREHELKSVSAVFATLAPGGEEDAKSKMGLASLLKMMWDDEYVDERDARFINDRVHANIQRDGTFSVVPQMKGGVTTPAQLRRIAEVAEKHGVPMVKLTGGQRIDLLGIPKENLPEIWADLDMPSGYAYGKSFRTVKTCVGSEFCRFGVGDSTALGIAIEERYQGIEGPGKMKLAVTGCPRNCAEAYVKDLGVVAIDGGRWEIYVGGAAGAHVRKGDLLATVDSADEVITLTGRFLQYYRENAGWLERTYAFVPRVGIERIRRIVVEDSDGIAAELDAAMARSVAAYRDPWRERAAPVTPGQFRASLPLIAPARIPVREPGPARTPEPAVPANGSAGNGSAANGSAMTGFSSSPERDA</sequence>
<feature type="domain" description="NADH-rubredoxin oxidoreductase C-terminal" evidence="27">
    <location>
        <begin position="325"/>
        <end position="390"/>
    </location>
</feature>
<keyword evidence="11" id="KW-0001">2Fe-2S</keyword>
<evidence type="ECO:0000256" key="13">
    <source>
        <dbReference type="ARBA" id="ARBA00022784"/>
    </source>
</evidence>
<comment type="cofactor">
    <cofactor evidence="2">
        <name>[4Fe-4S] cluster</name>
        <dbReference type="ChEBI" id="CHEBI:49883"/>
    </cofactor>
</comment>
<name>A0ABV9CP32_9ACTN</name>
<dbReference type="SUPFAM" id="SSF56014">
    <property type="entry name" value="Nitrite and sulphite reductase 4Fe-4S domain-like"/>
    <property type="match status" value="1"/>
</dbReference>
<evidence type="ECO:0000256" key="8">
    <source>
        <dbReference type="ARBA" id="ARBA00022485"/>
    </source>
</evidence>
<dbReference type="InterPro" id="IPR012744">
    <property type="entry name" value="Nitri_red_NirB"/>
</dbReference>
<organism evidence="28 29">
    <name type="scientific">Sphaerisporangium dianthi</name>
    <dbReference type="NCBI Taxonomy" id="1436120"/>
    <lineage>
        <taxon>Bacteria</taxon>
        <taxon>Bacillati</taxon>
        <taxon>Actinomycetota</taxon>
        <taxon>Actinomycetes</taxon>
        <taxon>Streptosporangiales</taxon>
        <taxon>Streptosporangiaceae</taxon>
        <taxon>Sphaerisporangium</taxon>
    </lineage>
</organism>
<comment type="caution">
    <text evidence="28">The sequence shown here is derived from an EMBL/GenBank/DDBJ whole genome shotgun (WGS) entry which is preliminary data.</text>
</comment>
<gene>
    <name evidence="28" type="primary">nirB</name>
    <name evidence="28" type="ORF">ACFO60_25840</name>
</gene>
<dbReference type="InterPro" id="IPR016156">
    <property type="entry name" value="FAD/NAD-linked_Rdtase_dimer_sf"/>
</dbReference>
<comment type="catalytic activity">
    <reaction evidence="20">
        <text>hydrogen sulfide + 6 oxidized [2Fe-2S]-[ferredoxin] + 3 H2O = sulfite + 6 reduced [2Fe-2S]-[ferredoxin] + 7 H(+)</text>
        <dbReference type="Rhea" id="RHEA:23132"/>
        <dbReference type="Rhea" id="RHEA-COMP:10000"/>
        <dbReference type="Rhea" id="RHEA-COMP:10001"/>
        <dbReference type="ChEBI" id="CHEBI:15377"/>
        <dbReference type="ChEBI" id="CHEBI:15378"/>
        <dbReference type="ChEBI" id="CHEBI:17359"/>
        <dbReference type="ChEBI" id="CHEBI:29919"/>
        <dbReference type="ChEBI" id="CHEBI:33737"/>
        <dbReference type="ChEBI" id="CHEBI:33738"/>
        <dbReference type="EC" id="1.8.7.1"/>
    </reaction>
</comment>
<evidence type="ECO:0000259" key="27">
    <source>
        <dbReference type="Pfam" id="PF18267"/>
    </source>
</evidence>
<dbReference type="InterPro" id="IPR006067">
    <property type="entry name" value="NO2/SO3_Rdtase_4Fe4S_dom"/>
</dbReference>
<evidence type="ECO:0000256" key="12">
    <source>
        <dbReference type="ARBA" id="ARBA00022723"/>
    </source>
</evidence>
<keyword evidence="17" id="KW-0411">Iron-sulfur</keyword>
<proteinExistence type="inferred from homology"/>
<comment type="function">
    <text evidence="4">Catalyzes the reduction of sulfite to sulfide, a step in the biosynthesis of sulfur-containing amino acids and cofactors.</text>
</comment>
<evidence type="ECO:0000256" key="17">
    <source>
        <dbReference type="ARBA" id="ARBA00023014"/>
    </source>
</evidence>
<feature type="domain" description="Nitrite/sulphite reductase 4Fe-4S" evidence="23">
    <location>
        <begin position="632"/>
        <end position="770"/>
    </location>
</feature>
<evidence type="ECO:0000256" key="2">
    <source>
        <dbReference type="ARBA" id="ARBA00001966"/>
    </source>
</evidence>
<dbReference type="InterPro" id="IPR052034">
    <property type="entry name" value="NasD-like"/>
</dbReference>
<evidence type="ECO:0000256" key="21">
    <source>
        <dbReference type="PIRNR" id="PIRNR037149"/>
    </source>
</evidence>
<keyword evidence="9" id="KW-0349">Heme</keyword>
<dbReference type="InterPro" id="IPR005117">
    <property type="entry name" value="NiRdtase/SiRdtase_haem-b_fer"/>
</dbReference>
<evidence type="ECO:0000256" key="3">
    <source>
        <dbReference type="ARBA" id="ARBA00001974"/>
    </source>
</evidence>
<dbReference type="Pfam" id="PF18267">
    <property type="entry name" value="Rubredoxin_C"/>
    <property type="match status" value="1"/>
</dbReference>
<dbReference type="PROSITE" id="PS00365">
    <property type="entry name" value="NIR_SIR"/>
    <property type="match status" value="1"/>
</dbReference>
<feature type="compositionally biased region" description="Polar residues" evidence="22">
    <location>
        <begin position="850"/>
        <end position="860"/>
    </location>
</feature>
<keyword evidence="10 21" id="KW-0285">Flavoprotein</keyword>
<comment type="cofactor">
    <cofactor evidence="19">
        <name>[2Fe-2S] cluster</name>
        <dbReference type="ChEBI" id="CHEBI:190135"/>
    </cofactor>
</comment>
<evidence type="ECO:0000259" key="24">
    <source>
        <dbReference type="Pfam" id="PF03460"/>
    </source>
</evidence>
<keyword evidence="29" id="KW-1185">Reference proteome</keyword>
<evidence type="ECO:0000256" key="6">
    <source>
        <dbReference type="ARBA" id="ARBA00010429"/>
    </source>
</evidence>
<dbReference type="InterPro" id="IPR041854">
    <property type="entry name" value="BFD-like_2Fe2S-bd_dom_sf"/>
</dbReference>
<keyword evidence="15" id="KW-0560">Oxidoreductase</keyword>
<evidence type="ECO:0000256" key="4">
    <source>
        <dbReference type="ARBA" id="ARBA00003247"/>
    </source>
</evidence>
<dbReference type="PRINTS" id="PR00368">
    <property type="entry name" value="FADPNR"/>
</dbReference>
<dbReference type="InterPro" id="IPR006066">
    <property type="entry name" value="NO2/SO3_Rdtase_FeS/sirohaem_BS"/>
</dbReference>
<comment type="cofactor">
    <cofactor evidence="1">
        <name>siroheme</name>
        <dbReference type="ChEBI" id="CHEBI:60052"/>
    </cofactor>
</comment>
<dbReference type="InterPro" id="IPR041575">
    <property type="entry name" value="Rubredoxin_C"/>
</dbReference>
<dbReference type="InterPro" id="IPR007419">
    <property type="entry name" value="BFD-like_2Fe2S-bd_dom"/>
</dbReference>
<dbReference type="Gene3D" id="1.10.10.1100">
    <property type="entry name" value="BFD-like [2Fe-2S]-binding domain"/>
    <property type="match status" value="1"/>
</dbReference>
<evidence type="ECO:0000256" key="10">
    <source>
        <dbReference type="ARBA" id="ARBA00022630"/>
    </source>
</evidence>
<dbReference type="PRINTS" id="PR00397">
    <property type="entry name" value="SIROHAEM"/>
</dbReference>
<evidence type="ECO:0000313" key="28">
    <source>
        <dbReference type="EMBL" id="MFC4534195.1"/>
    </source>
</evidence>
<evidence type="ECO:0000256" key="11">
    <source>
        <dbReference type="ARBA" id="ARBA00022714"/>
    </source>
</evidence>
<keyword evidence="18 21" id="KW-0534">Nitrate assimilation</keyword>
<dbReference type="EMBL" id="JBHSFP010000020">
    <property type="protein sequence ID" value="MFC4534195.1"/>
    <property type="molecule type" value="Genomic_DNA"/>
</dbReference>
<dbReference type="SUPFAM" id="SSF55124">
    <property type="entry name" value="Nitrite/Sulfite reductase N-terminal domain-like"/>
    <property type="match status" value="1"/>
</dbReference>
<dbReference type="PRINTS" id="PR00411">
    <property type="entry name" value="PNDRDTASEI"/>
</dbReference>
<dbReference type="Gene3D" id="3.50.50.60">
    <property type="entry name" value="FAD/NAD(P)-binding domain"/>
    <property type="match status" value="2"/>
</dbReference>
<dbReference type="Pfam" id="PF01077">
    <property type="entry name" value="NIR_SIR"/>
    <property type="match status" value="1"/>
</dbReference>
<keyword evidence="13" id="KW-0883">Thioether bond</keyword>
<evidence type="ECO:0000256" key="14">
    <source>
        <dbReference type="ARBA" id="ARBA00022827"/>
    </source>
</evidence>
<dbReference type="SUPFAM" id="SSF51905">
    <property type="entry name" value="FAD/NAD(P)-binding domain"/>
    <property type="match status" value="2"/>
</dbReference>
<accession>A0ABV9CP32</accession>
<evidence type="ECO:0000256" key="5">
    <source>
        <dbReference type="ARBA" id="ARBA00005096"/>
    </source>
</evidence>
<evidence type="ECO:0000256" key="16">
    <source>
        <dbReference type="ARBA" id="ARBA00023004"/>
    </source>
</evidence>
<comment type="similarity">
    <text evidence="6">Belongs to the nitrite and sulfite reductase 4Fe-4S domain family.</text>
</comment>
<dbReference type="InterPro" id="IPR023753">
    <property type="entry name" value="FAD/NAD-binding_dom"/>
</dbReference>
<feature type="domain" description="Nitrite/Sulfite reductase ferredoxin-like" evidence="24">
    <location>
        <begin position="561"/>
        <end position="624"/>
    </location>
</feature>
<dbReference type="NCBIfam" id="TIGR02374">
    <property type="entry name" value="nitri_red_nirB"/>
    <property type="match status" value="1"/>
</dbReference>
<dbReference type="Pfam" id="PF04324">
    <property type="entry name" value="Fer2_BFD"/>
    <property type="match status" value="1"/>
</dbReference>
<evidence type="ECO:0000259" key="23">
    <source>
        <dbReference type="Pfam" id="PF01077"/>
    </source>
</evidence>
<dbReference type="Gene3D" id="3.30.390.30">
    <property type="match status" value="1"/>
</dbReference>
<dbReference type="Gene3D" id="3.90.480.20">
    <property type="match status" value="1"/>
</dbReference>
<dbReference type="Pfam" id="PF07992">
    <property type="entry name" value="Pyr_redox_2"/>
    <property type="match status" value="1"/>
</dbReference>
<dbReference type="Proteomes" id="UP001596004">
    <property type="component" value="Unassembled WGS sequence"/>
</dbReference>
<keyword evidence="14 21" id="KW-0274">FAD</keyword>
<evidence type="ECO:0000256" key="19">
    <source>
        <dbReference type="ARBA" id="ARBA00034078"/>
    </source>
</evidence>
<reference evidence="29" key="1">
    <citation type="journal article" date="2019" name="Int. J. Syst. Evol. Microbiol.">
        <title>The Global Catalogue of Microorganisms (GCM) 10K type strain sequencing project: providing services to taxonomists for standard genome sequencing and annotation.</title>
        <authorList>
            <consortium name="The Broad Institute Genomics Platform"/>
            <consortium name="The Broad Institute Genome Sequencing Center for Infectious Disease"/>
            <person name="Wu L."/>
            <person name="Ma J."/>
        </authorList>
    </citation>
    <scope>NUCLEOTIDE SEQUENCE [LARGE SCALE GENOMIC DNA]</scope>
    <source>
        <strain evidence="29">CGMCC 4.7132</strain>
    </source>
</reference>
<dbReference type="PANTHER" id="PTHR43809">
    <property type="entry name" value="NITRITE REDUCTASE (NADH) LARGE SUBUNIT"/>
    <property type="match status" value="1"/>
</dbReference>
<evidence type="ECO:0000256" key="1">
    <source>
        <dbReference type="ARBA" id="ARBA00001929"/>
    </source>
</evidence>
<dbReference type="InterPro" id="IPR036136">
    <property type="entry name" value="Nit/Sulf_reduc_fer-like_dom_sf"/>
</dbReference>
<evidence type="ECO:0000256" key="18">
    <source>
        <dbReference type="ARBA" id="ARBA00023063"/>
    </source>
</evidence>
<feature type="domain" description="BFD-like [2Fe-2S]-binding" evidence="25">
    <location>
        <begin position="425"/>
        <end position="472"/>
    </location>
</feature>
<dbReference type="PANTHER" id="PTHR43809:SF1">
    <property type="entry name" value="NITRITE REDUCTASE (NADH) LARGE SUBUNIT"/>
    <property type="match status" value="1"/>
</dbReference>
<dbReference type="RefSeq" id="WP_380844382.1">
    <property type="nucleotide sequence ID" value="NZ_JBHSFP010000020.1"/>
</dbReference>
<dbReference type="Gene3D" id="3.30.413.10">
    <property type="entry name" value="Sulfite Reductase Hemoprotein, domain 1"/>
    <property type="match status" value="1"/>
</dbReference>
<dbReference type="Pfam" id="PF03460">
    <property type="entry name" value="NIR_SIR_ferr"/>
    <property type="match status" value="1"/>
</dbReference>
<evidence type="ECO:0000259" key="25">
    <source>
        <dbReference type="Pfam" id="PF04324"/>
    </source>
</evidence>
<evidence type="ECO:0000259" key="26">
    <source>
        <dbReference type="Pfam" id="PF07992"/>
    </source>
</evidence>
<dbReference type="InterPro" id="IPR017121">
    <property type="entry name" value="Nitrite_Rdtase_lsu"/>
</dbReference>
<feature type="domain" description="FAD/NAD(P)-binding" evidence="26">
    <location>
        <begin position="4"/>
        <end position="291"/>
    </location>
</feature>
<dbReference type="InterPro" id="IPR036188">
    <property type="entry name" value="FAD/NAD-bd_sf"/>
</dbReference>
<feature type="region of interest" description="Disordered" evidence="22">
    <location>
        <begin position="818"/>
        <end position="860"/>
    </location>
</feature>
<protein>
    <recommendedName>
        <fullName evidence="7">assimilatory sulfite reductase (ferredoxin)</fullName>
        <ecNumber evidence="7">1.8.7.1</ecNumber>
    </recommendedName>
</protein>
<evidence type="ECO:0000256" key="20">
    <source>
        <dbReference type="ARBA" id="ARBA00049518"/>
    </source>
</evidence>
<comment type="pathway">
    <text evidence="5">Nitrogen metabolism; nitrate reduction (assimilation).</text>
</comment>
<dbReference type="PIRSF" id="PIRSF037149">
    <property type="entry name" value="NirB"/>
    <property type="match status" value="1"/>
</dbReference>
<feature type="compositionally biased region" description="Low complexity" evidence="22">
    <location>
        <begin position="834"/>
        <end position="848"/>
    </location>
</feature>
<evidence type="ECO:0000256" key="9">
    <source>
        <dbReference type="ARBA" id="ARBA00022617"/>
    </source>
</evidence>